<sequence>MEGTVEVQEAAEKAEADIETPVAADAASGSFATTLSKRQRQRLRQRQAGEDARASGRKAERLEAPVKRTKKAEVATETTGASAPAAEAKVEAADIPADGSSSGEEPKADDVQEPPRSWADIAAGRPPRPLGDESETAKGGQLSFAVDAPDFVPLAAMTEMPFQGIITFFPIQGSENAPGYWAQAGVTEDMINGSYVSPFQWSCDPNCLLDTKFSSQIHQQFHKTKRCVEVSCLSSETSASSFMKQLDAWGLAGTYDFLHVVNGGDTCTAIINFIDPVFVMLFCCICQEYNVQGNITMADVQGLEALTKHWSRLDVQSDATQPVILPDARPKDWAVNAVNHMLSPQPFKHQFRKTKMCAYIKKKTCELGPGCPFAHSKAELQPMPDLVKTKLCHKYFQRRCTDIHCKFAHGSAELRSVWTHMPYGTWPLEEAGWHCNCCLHNLIHPVKSRKLPVYFGRLSIGILSMRQAFVMHGTRPRQCYVSMGFVSASICSRWG</sequence>
<feature type="zinc finger region" description="C3H1-type" evidence="5">
    <location>
        <begin position="386"/>
        <end position="412"/>
    </location>
</feature>
<evidence type="ECO:0000256" key="6">
    <source>
        <dbReference type="SAM" id="MobiDB-lite"/>
    </source>
</evidence>
<dbReference type="SMART" id="SM00356">
    <property type="entry name" value="ZnF_C3H1"/>
    <property type="match status" value="2"/>
</dbReference>
<dbReference type="PANTHER" id="PTHR12547:SF18">
    <property type="entry name" value="PROTEIN TIS11"/>
    <property type="match status" value="1"/>
</dbReference>
<evidence type="ECO:0000313" key="9">
    <source>
        <dbReference type="Proteomes" id="UP000604046"/>
    </source>
</evidence>
<dbReference type="EMBL" id="CAJNDS010002482">
    <property type="protein sequence ID" value="CAE7493786.1"/>
    <property type="molecule type" value="Genomic_DNA"/>
</dbReference>
<evidence type="ECO:0000256" key="5">
    <source>
        <dbReference type="PROSITE-ProRule" id="PRU00723"/>
    </source>
</evidence>
<evidence type="ECO:0000256" key="4">
    <source>
        <dbReference type="ARBA" id="ARBA00022833"/>
    </source>
</evidence>
<keyword evidence="3 5" id="KW-0863">Zinc-finger</keyword>
<feature type="zinc finger region" description="C3H1-type" evidence="5">
    <location>
        <begin position="351"/>
        <end position="378"/>
    </location>
</feature>
<evidence type="ECO:0000256" key="3">
    <source>
        <dbReference type="ARBA" id="ARBA00022771"/>
    </source>
</evidence>
<keyword evidence="9" id="KW-1185">Reference proteome</keyword>
<dbReference type="InterPro" id="IPR045877">
    <property type="entry name" value="ZFP36-like"/>
</dbReference>
<organism evidence="8 9">
    <name type="scientific">Symbiodinium natans</name>
    <dbReference type="NCBI Taxonomy" id="878477"/>
    <lineage>
        <taxon>Eukaryota</taxon>
        <taxon>Sar</taxon>
        <taxon>Alveolata</taxon>
        <taxon>Dinophyceae</taxon>
        <taxon>Suessiales</taxon>
        <taxon>Symbiodiniaceae</taxon>
        <taxon>Symbiodinium</taxon>
    </lineage>
</organism>
<protein>
    <recommendedName>
        <fullName evidence="7">C3H1-type domain-containing protein</fullName>
    </recommendedName>
</protein>
<gene>
    <name evidence="8" type="ORF">SNAT2548_LOCUS27665</name>
</gene>
<proteinExistence type="predicted"/>
<feature type="domain" description="C3H1-type" evidence="7">
    <location>
        <begin position="386"/>
        <end position="412"/>
    </location>
</feature>
<evidence type="ECO:0000256" key="1">
    <source>
        <dbReference type="ARBA" id="ARBA00022723"/>
    </source>
</evidence>
<dbReference type="PANTHER" id="PTHR12547">
    <property type="entry name" value="CCCH ZINC FINGER/TIS11-RELATED"/>
    <property type="match status" value="1"/>
</dbReference>
<feature type="compositionally biased region" description="Basic and acidic residues" evidence="6">
    <location>
        <begin position="47"/>
        <end position="74"/>
    </location>
</feature>
<keyword evidence="2" id="KW-0677">Repeat</keyword>
<evidence type="ECO:0000256" key="2">
    <source>
        <dbReference type="ARBA" id="ARBA00022737"/>
    </source>
</evidence>
<evidence type="ECO:0000313" key="8">
    <source>
        <dbReference type="EMBL" id="CAE7493786.1"/>
    </source>
</evidence>
<feature type="region of interest" description="Disordered" evidence="6">
    <location>
        <begin position="1"/>
        <end position="138"/>
    </location>
</feature>
<dbReference type="GO" id="GO:0003730">
    <property type="term" value="F:mRNA 3'-UTR binding"/>
    <property type="evidence" value="ECO:0007669"/>
    <property type="project" value="TreeGrafter"/>
</dbReference>
<name>A0A812SN56_9DINO</name>
<evidence type="ECO:0000259" key="7">
    <source>
        <dbReference type="PROSITE" id="PS50103"/>
    </source>
</evidence>
<reference evidence="8" key="1">
    <citation type="submission" date="2021-02" db="EMBL/GenBank/DDBJ databases">
        <authorList>
            <person name="Dougan E. K."/>
            <person name="Rhodes N."/>
            <person name="Thang M."/>
            <person name="Chan C."/>
        </authorList>
    </citation>
    <scope>NUCLEOTIDE SEQUENCE</scope>
</reference>
<feature type="compositionally biased region" description="Low complexity" evidence="6">
    <location>
        <begin position="81"/>
        <end position="97"/>
    </location>
</feature>
<feature type="domain" description="C3H1-type" evidence="7">
    <location>
        <begin position="351"/>
        <end position="378"/>
    </location>
</feature>
<dbReference type="AlphaFoldDB" id="A0A812SN56"/>
<accession>A0A812SN56</accession>
<dbReference type="OrthoDB" id="416423at2759"/>
<dbReference type="PROSITE" id="PS50103">
    <property type="entry name" value="ZF_C3H1"/>
    <property type="match status" value="2"/>
</dbReference>
<dbReference type="InterPro" id="IPR036855">
    <property type="entry name" value="Znf_CCCH_sf"/>
</dbReference>
<dbReference type="Gene3D" id="3.30.1370.210">
    <property type="match status" value="1"/>
</dbReference>
<dbReference type="SUPFAM" id="SSF90229">
    <property type="entry name" value="CCCH zinc finger"/>
    <property type="match status" value="1"/>
</dbReference>
<comment type="caution">
    <text evidence="8">The sequence shown here is derived from an EMBL/GenBank/DDBJ whole genome shotgun (WGS) entry which is preliminary data.</text>
</comment>
<keyword evidence="4 5" id="KW-0862">Zinc</keyword>
<dbReference type="InterPro" id="IPR000571">
    <property type="entry name" value="Znf_CCCH"/>
</dbReference>
<dbReference type="Proteomes" id="UP000604046">
    <property type="component" value="Unassembled WGS sequence"/>
</dbReference>
<keyword evidence="1 5" id="KW-0479">Metal-binding</keyword>
<dbReference type="GO" id="GO:0005829">
    <property type="term" value="C:cytosol"/>
    <property type="evidence" value="ECO:0007669"/>
    <property type="project" value="TreeGrafter"/>
</dbReference>
<dbReference type="GO" id="GO:0008270">
    <property type="term" value="F:zinc ion binding"/>
    <property type="evidence" value="ECO:0007669"/>
    <property type="project" value="UniProtKB-KW"/>
</dbReference>